<evidence type="ECO:0000256" key="4">
    <source>
        <dbReference type="ARBA" id="ARBA00022801"/>
    </source>
</evidence>
<dbReference type="InterPro" id="IPR051094">
    <property type="entry name" value="Diverse_Catalytic_Enzymes"/>
</dbReference>
<dbReference type="Proteomes" id="UP001519271">
    <property type="component" value="Unassembled WGS sequence"/>
</dbReference>
<feature type="domain" description="HD/PDEase" evidence="7">
    <location>
        <begin position="15"/>
        <end position="142"/>
    </location>
</feature>
<evidence type="ECO:0000256" key="1">
    <source>
        <dbReference type="ARBA" id="ARBA00012506"/>
    </source>
</evidence>
<protein>
    <recommendedName>
        <fullName evidence="1">bis(5'-nucleosyl)-tetraphosphatase (symmetrical)</fullName>
        <ecNumber evidence="1">3.6.1.41</ecNumber>
    </recommendedName>
</protein>
<evidence type="ECO:0000313" key="8">
    <source>
        <dbReference type="EMBL" id="MBP1919566.1"/>
    </source>
</evidence>
<name>A0ABS4G4W1_9CLOT</name>
<dbReference type="Gene3D" id="1.10.3210.10">
    <property type="entry name" value="Hypothetical protein af1432"/>
    <property type="match status" value="1"/>
</dbReference>
<reference evidence="8 9" key="1">
    <citation type="submission" date="2021-03" db="EMBL/GenBank/DDBJ databases">
        <title>Genomic Encyclopedia of Type Strains, Phase IV (KMG-IV): sequencing the most valuable type-strain genomes for metagenomic binning, comparative biology and taxonomic classification.</title>
        <authorList>
            <person name="Goeker M."/>
        </authorList>
    </citation>
    <scope>NUCLEOTIDE SEQUENCE [LARGE SCALE GENOMIC DNA]</scope>
    <source>
        <strain evidence="8 9">DSM 6139</strain>
    </source>
</reference>
<dbReference type="InterPro" id="IPR005249">
    <property type="entry name" value="YqeK"/>
</dbReference>
<dbReference type="EMBL" id="JAGGKC010000016">
    <property type="protein sequence ID" value="MBP1919566.1"/>
    <property type="molecule type" value="Genomic_DNA"/>
</dbReference>
<dbReference type="PANTHER" id="PTHR35795">
    <property type="entry name" value="SLR1885 PROTEIN"/>
    <property type="match status" value="1"/>
</dbReference>
<evidence type="ECO:0000256" key="6">
    <source>
        <dbReference type="ARBA" id="ARBA00049417"/>
    </source>
</evidence>
<proteinExistence type="predicted"/>
<dbReference type="CDD" id="cd00077">
    <property type="entry name" value="HDc"/>
    <property type="match status" value="1"/>
</dbReference>
<evidence type="ECO:0000256" key="5">
    <source>
        <dbReference type="ARBA" id="ARBA00023004"/>
    </source>
</evidence>
<dbReference type="GO" id="GO:0016787">
    <property type="term" value="F:hydrolase activity"/>
    <property type="evidence" value="ECO:0007669"/>
    <property type="project" value="UniProtKB-KW"/>
</dbReference>
<evidence type="ECO:0000256" key="2">
    <source>
        <dbReference type="ARBA" id="ARBA00022723"/>
    </source>
</evidence>
<dbReference type="Pfam" id="PF01966">
    <property type="entry name" value="HD"/>
    <property type="match status" value="1"/>
</dbReference>
<keyword evidence="3" id="KW-0547">Nucleotide-binding</keyword>
<comment type="catalytic activity">
    <reaction evidence="6">
        <text>P(1),P(4)-bis(5'-adenosyl) tetraphosphate + H2O = 2 ADP + 2 H(+)</text>
        <dbReference type="Rhea" id="RHEA:24252"/>
        <dbReference type="ChEBI" id="CHEBI:15377"/>
        <dbReference type="ChEBI" id="CHEBI:15378"/>
        <dbReference type="ChEBI" id="CHEBI:58141"/>
        <dbReference type="ChEBI" id="CHEBI:456216"/>
        <dbReference type="EC" id="3.6.1.41"/>
    </reaction>
</comment>
<dbReference type="EC" id="3.6.1.41" evidence="1"/>
<evidence type="ECO:0000259" key="7">
    <source>
        <dbReference type="SMART" id="SM00471"/>
    </source>
</evidence>
<organism evidence="8 9">
    <name type="scientific">Youngiibacter multivorans</name>
    <dbReference type="NCBI Taxonomy" id="937251"/>
    <lineage>
        <taxon>Bacteria</taxon>
        <taxon>Bacillati</taxon>
        <taxon>Bacillota</taxon>
        <taxon>Clostridia</taxon>
        <taxon>Eubacteriales</taxon>
        <taxon>Clostridiaceae</taxon>
        <taxon>Youngiibacter</taxon>
    </lineage>
</organism>
<dbReference type="RefSeq" id="WP_209459762.1">
    <property type="nucleotide sequence ID" value="NZ_JAGGKC010000016.1"/>
</dbReference>
<keyword evidence="4 8" id="KW-0378">Hydrolase</keyword>
<evidence type="ECO:0000313" key="9">
    <source>
        <dbReference type="Proteomes" id="UP001519271"/>
    </source>
</evidence>
<keyword evidence="9" id="KW-1185">Reference proteome</keyword>
<dbReference type="PANTHER" id="PTHR35795:SF1">
    <property type="entry name" value="BIS(5'-NUCLEOSYL)-TETRAPHOSPHATASE, SYMMETRICAL"/>
    <property type="match status" value="1"/>
</dbReference>
<dbReference type="InterPro" id="IPR003607">
    <property type="entry name" value="HD/PDEase_dom"/>
</dbReference>
<evidence type="ECO:0000256" key="3">
    <source>
        <dbReference type="ARBA" id="ARBA00022741"/>
    </source>
</evidence>
<dbReference type="SUPFAM" id="SSF109604">
    <property type="entry name" value="HD-domain/PDEase-like"/>
    <property type="match status" value="1"/>
</dbReference>
<keyword evidence="2" id="KW-0479">Metal-binding</keyword>
<dbReference type="NCBIfam" id="TIGR00488">
    <property type="entry name" value="bis(5'-nucleosyl)-tetraphosphatase (symmetrical) YqeK"/>
    <property type="match status" value="1"/>
</dbReference>
<dbReference type="SMART" id="SM00471">
    <property type="entry name" value="HDc"/>
    <property type="match status" value="1"/>
</dbReference>
<dbReference type="InterPro" id="IPR006674">
    <property type="entry name" value="HD_domain"/>
</dbReference>
<keyword evidence="5" id="KW-0408">Iron</keyword>
<gene>
    <name evidence="8" type="ORF">J2Z34_002055</name>
</gene>
<comment type="caution">
    <text evidence="8">The sequence shown here is derived from an EMBL/GenBank/DDBJ whole genome shotgun (WGS) entry which is preliminary data.</text>
</comment>
<accession>A0ABS4G4W1</accession>
<sequence>MWTESEIDGYIRKHLKEGRYLHTLRVVKASGELAKIHGLDAKKARLAAYLHDCKKYMRENELREYLMSHPEGLKDADRPAEVLHGFAGAVFAEIEAGISDMEILEAIKWHTTGTPGMCDLAKVVFLADMIEEDRDFKGIEALRKAALKNLDAAMLMGLDLSLTYLLKSGKYIDPDTLHARNHFLVLVRDRIRINSKANI</sequence>